<keyword evidence="1" id="KW-1133">Transmembrane helix</keyword>
<reference evidence="2" key="1">
    <citation type="submission" date="2014-12" db="EMBL/GenBank/DDBJ databases">
        <title>Insight into the proteome of Arion vulgaris.</title>
        <authorList>
            <person name="Aradska J."/>
            <person name="Bulat T."/>
            <person name="Smidak R."/>
            <person name="Sarate P."/>
            <person name="Gangsoo J."/>
            <person name="Sialana F."/>
            <person name="Bilban M."/>
            <person name="Lubec G."/>
        </authorList>
    </citation>
    <scope>NUCLEOTIDE SEQUENCE</scope>
    <source>
        <tissue evidence="2">Skin</tissue>
    </source>
</reference>
<protein>
    <submittedName>
        <fullName evidence="2">Uncharacterized protein</fullName>
    </submittedName>
</protein>
<keyword evidence="1" id="KW-0472">Membrane</keyword>
<keyword evidence="1" id="KW-0812">Transmembrane</keyword>
<sequence>MHTRYFRFLLCISVCSCLSTKFTTLVWFVAKMTGLTEYRKDTFNFQHYCMHYIQPLDYIKPNKKILPSVHNTLYTSLPQLQKTCRFGIGSSRVKTCSPGLKKINPTGHKFV</sequence>
<feature type="transmembrane region" description="Helical" evidence="1">
    <location>
        <begin position="6"/>
        <end position="30"/>
    </location>
</feature>
<evidence type="ECO:0000256" key="1">
    <source>
        <dbReference type="SAM" id="Phobius"/>
    </source>
</evidence>
<accession>A0A0B7ASZ4</accession>
<gene>
    <name evidence="2" type="primary">ORF135166</name>
</gene>
<proteinExistence type="predicted"/>
<dbReference type="EMBL" id="HACG01036226">
    <property type="protein sequence ID" value="CEK83091.1"/>
    <property type="molecule type" value="Transcribed_RNA"/>
</dbReference>
<name>A0A0B7ASZ4_9EUPU</name>
<organism evidence="2">
    <name type="scientific">Arion vulgaris</name>
    <dbReference type="NCBI Taxonomy" id="1028688"/>
    <lineage>
        <taxon>Eukaryota</taxon>
        <taxon>Metazoa</taxon>
        <taxon>Spiralia</taxon>
        <taxon>Lophotrochozoa</taxon>
        <taxon>Mollusca</taxon>
        <taxon>Gastropoda</taxon>
        <taxon>Heterobranchia</taxon>
        <taxon>Euthyneura</taxon>
        <taxon>Panpulmonata</taxon>
        <taxon>Eupulmonata</taxon>
        <taxon>Stylommatophora</taxon>
        <taxon>Helicina</taxon>
        <taxon>Arionoidea</taxon>
        <taxon>Arionidae</taxon>
        <taxon>Arion</taxon>
    </lineage>
</organism>
<evidence type="ECO:0000313" key="2">
    <source>
        <dbReference type="EMBL" id="CEK83091.1"/>
    </source>
</evidence>
<dbReference type="AlphaFoldDB" id="A0A0B7ASZ4"/>